<evidence type="ECO:0000313" key="3">
    <source>
        <dbReference type="Proteomes" id="UP001515480"/>
    </source>
</evidence>
<gene>
    <name evidence="2" type="ORF">AB1Y20_020865</name>
</gene>
<dbReference type="EMBL" id="JBGBPQ010000004">
    <property type="protein sequence ID" value="KAL1526044.1"/>
    <property type="molecule type" value="Genomic_DNA"/>
</dbReference>
<feature type="region of interest" description="Disordered" evidence="1">
    <location>
        <begin position="1"/>
        <end position="52"/>
    </location>
</feature>
<keyword evidence="3" id="KW-1185">Reference proteome</keyword>
<dbReference type="Proteomes" id="UP001515480">
    <property type="component" value="Unassembled WGS sequence"/>
</dbReference>
<evidence type="ECO:0000313" key="2">
    <source>
        <dbReference type="EMBL" id="KAL1526044.1"/>
    </source>
</evidence>
<comment type="caution">
    <text evidence="2">The sequence shown here is derived from an EMBL/GenBank/DDBJ whole genome shotgun (WGS) entry which is preliminary data.</text>
</comment>
<accession>A0AB34K0M0</accession>
<protein>
    <submittedName>
        <fullName evidence="2">Uncharacterized protein</fullName>
    </submittedName>
</protein>
<reference evidence="2 3" key="1">
    <citation type="journal article" date="2024" name="Science">
        <title>Giant polyketide synthase enzymes in the biosynthesis of giant marine polyether toxins.</title>
        <authorList>
            <person name="Fallon T.R."/>
            <person name="Shende V.V."/>
            <person name="Wierzbicki I.H."/>
            <person name="Pendleton A.L."/>
            <person name="Watervoot N.F."/>
            <person name="Auber R.P."/>
            <person name="Gonzalez D.J."/>
            <person name="Wisecaver J.H."/>
            <person name="Moore B.S."/>
        </authorList>
    </citation>
    <scope>NUCLEOTIDE SEQUENCE [LARGE SCALE GENOMIC DNA]</scope>
    <source>
        <strain evidence="2 3">12B1</strain>
    </source>
</reference>
<evidence type="ECO:0000256" key="1">
    <source>
        <dbReference type="SAM" id="MobiDB-lite"/>
    </source>
</evidence>
<sequence>MARAELAVRGRRLRHAQHPHRRGQRLREKLRRRGDEGSRSPPAAACTARSRASLSCTGADPLERLLLHVLRAMMERWRI</sequence>
<organism evidence="2 3">
    <name type="scientific">Prymnesium parvum</name>
    <name type="common">Toxic golden alga</name>
    <dbReference type="NCBI Taxonomy" id="97485"/>
    <lineage>
        <taxon>Eukaryota</taxon>
        <taxon>Haptista</taxon>
        <taxon>Haptophyta</taxon>
        <taxon>Prymnesiophyceae</taxon>
        <taxon>Prymnesiales</taxon>
        <taxon>Prymnesiaceae</taxon>
        <taxon>Prymnesium</taxon>
    </lineage>
</organism>
<dbReference type="AlphaFoldDB" id="A0AB34K0M0"/>
<feature type="compositionally biased region" description="Basic residues" evidence="1">
    <location>
        <begin position="9"/>
        <end position="32"/>
    </location>
</feature>
<name>A0AB34K0M0_PRYPA</name>
<proteinExistence type="predicted"/>